<organism evidence="2 5">
    <name type="scientific">Streptacidiphilus alkalitolerans</name>
    <dbReference type="NCBI Taxonomy" id="3342712"/>
    <lineage>
        <taxon>Bacteria</taxon>
        <taxon>Bacillati</taxon>
        <taxon>Actinomycetota</taxon>
        <taxon>Actinomycetes</taxon>
        <taxon>Kitasatosporales</taxon>
        <taxon>Streptomycetaceae</taxon>
        <taxon>Streptacidiphilus</taxon>
    </lineage>
</organism>
<keyword evidence="5" id="KW-1185">Reference proteome</keyword>
<proteinExistence type="predicted"/>
<accession>A0ABV6VIS2</accession>
<reference evidence="4 5" key="1">
    <citation type="submission" date="2024-09" db="EMBL/GenBank/DDBJ databases">
        <authorList>
            <person name="Lee S.D."/>
        </authorList>
    </citation>
    <scope>NUCLEOTIDE SEQUENCE [LARGE SCALE GENOMIC DNA]</scope>
    <source>
        <strain evidence="2 5">N1-1</strain>
        <strain evidence="3 4">N1-3</strain>
    </source>
</reference>
<name>A0ABV6VIS2_9ACTN</name>
<evidence type="ECO:0000313" key="3">
    <source>
        <dbReference type="EMBL" id="MFC1435023.1"/>
    </source>
</evidence>
<dbReference type="Proteomes" id="UP001592530">
    <property type="component" value="Unassembled WGS sequence"/>
</dbReference>
<dbReference type="EMBL" id="JBHEZX010000018">
    <property type="protein sequence ID" value="MFC1413644.1"/>
    <property type="molecule type" value="Genomic_DNA"/>
</dbReference>
<protein>
    <submittedName>
        <fullName evidence="2">Alkaline shock response membrane anchor protein AmaP</fullName>
    </submittedName>
</protein>
<sequence length="199" mass="21436">MSRTAVNRTLLGLVGLVLLAGGALLLAGGLDLNRRWHLGLPADWTVLQPHHAVLDAADRTRWRADSWWWPVLFAALGVVAVLALWWLLAQLRRGATGQVTVPDTADVPVRLRGDALARAVADDAEQIPGVARVRVRLLGRPKRPRARIALLLEPGAAPGPVLRALSDGPLARARESTGLARLPAEARVRVAPGPVERVR</sequence>
<keyword evidence="1" id="KW-0812">Transmembrane</keyword>
<dbReference type="RefSeq" id="WP_380515862.1">
    <property type="nucleotide sequence ID" value="NZ_JBHEZX010000018.1"/>
</dbReference>
<gene>
    <name evidence="3" type="ORF">ACEZDB_30715</name>
    <name evidence="2" type="ORF">ACEZDG_30720</name>
</gene>
<feature type="transmembrane region" description="Helical" evidence="1">
    <location>
        <begin position="67"/>
        <end position="88"/>
    </location>
</feature>
<comment type="caution">
    <text evidence="2">The sequence shown here is derived from an EMBL/GenBank/DDBJ whole genome shotgun (WGS) entry which is preliminary data.</text>
</comment>
<evidence type="ECO:0000313" key="5">
    <source>
        <dbReference type="Proteomes" id="UP001592582"/>
    </source>
</evidence>
<dbReference type="Proteomes" id="UP001592582">
    <property type="component" value="Unassembled WGS sequence"/>
</dbReference>
<evidence type="ECO:0000313" key="2">
    <source>
        <dbReference type="EMBL" id="MFC1413644.1"/>
    </source>
</evidence>
<evidence type="ECO:0000313" key="4">
    <source>
        <dbReference type="Proteomes" id="UP001592530"/>
    </source>
</evidence>
<keyword evidence="1" id="KW-1133">Transmembrane helix</keyword>
<dbReference type="EMBL" id="JBHEZY010000016">
    <property type="protein sequence ID" value="MFC1435023.1"/>
    <property type="molecule type" value="Genomic_DNA"/>
</dbReference>
<evidence type="ECO:0000256" key="1">
    <source>
        <dbReference type="SAM" id="Phobius"/>
    </source>
</evidence>
<keyword evidence="1" id="KW-0472">Membrane</keyword>